<protein>
    <submittedName>
        <fullName evidence="2">Hypothetical_protein</fullName>
    </submittedName>
</protein>
<proteinExistence type="predicted"/>
<reference evidence="1" key="1">
    <citation type="submission" date="2023-06" db="EMBL/GenBank/DDBJ databases">
        <authorList>
            <person name="Kurt Z."/>
        </authorList>
    </citation>
    <scope>NUCLEOTIDE SEQUENCE</scope>
</reference>
<gene>
    <name evidence="1" type="ORF">HINF_LOCUS64209</name>
    <name evidence="2" type="ORF">HINF_LOCUS7309</name>
</gene>
<evidence type="ECO:0000313" key="2">
    <source>
        <dbReference type="EMBL" id="CAL5982796.1"/>
    </source>
</evidence>
<dbReference type="EMBL" id="CAXDID020000015">
    <property type="protein sequence ID" value="CAL5982796.1"/>
    <property type="molecule type" value="Genomic_DNA"/>
</dbReference>
<dbReference type="AlphaFoldDB" id="A0AA86RR75"/>
<evidence type="ECO:0000313" key="3">
    <source>
        <dbReference type="Proteomes" id="UP001642409"/>
    </source>
</evidence>
<name>A0AA86RR75_9EUKA</name>
<sequence>MEIIFVQNDQTTLSDEQNQRDTLYIAPEEVKLELLKFNFIIKFIYSYFQEYMQIPRQKLSQKMKYYPNTRTLEDVVHSPDQQRLLYFDMLTKLTFKSKNVDKSQFEDHTNYDKSQVAALIGIVSSNDNLIVVIGKSCLNVVIFEKVYSIYKYNQNACRSKLIDTIFV</sequence>
<dbReference type="Proteomes" id="UP001642409">
    <property type="component" value="Unassembled WGS sequence"/>
</dbReference>
<reference evidence="2 3" key="2">
    <citation type="submission" date="2024-07" db="EMBL/GenBank/DDBJ databases">
        <authorList>
            <person name="Akdeniz Z."/>
        </authorList>
    </citation>
    <scope>NUCLEOTIDE SEQUENCE [LARGE SCALE GENOMIC DNA]</scope>
</reference>
<organism evidence="1">
    <name type="scientific">Hexamita inflata</name>
    <dbReference type="NCBI Taxonomy" id="28002"/>
    <lineage>
        <taxon>Eukaryota</taxon>
        <taxon>Metamonada</taxon>
        <taxon>Diplomonadida</taxon>
        <taxon>Hexamitidae</taxon>
        <taxon>Hexamitinae</taxon>
        <taxon>Hexamita</taxon>
    </lineage>
</organism>
<comment type="caution">
    <text evidence="1">The sequence shown here is derived from an EMBL/GenBank/DDBJ whole genome shotgun (WGS) entry which is preliminary data.</text>
</comment>
<dbReference type="EMBL" id="CATOUU010001174">
    <property type="protein sequence ID" value="CAI9976564.1"/>
    <property type="molecule type" value="Genomic_DNA"/>
</dbReference>
<keyword evidence="3" id="KW-1185">Reference proteome</keyword>
<evidence type="ECO:0000313" key="1">
    <source>
        <dbReference type="EMBL" id="CAI9976564.1"/>
    </source>
</evidence>
<accession>A0AA86RR75</accession>